<dbReference type="AlphaFoldDB" id="A0AAW5WQ82"/>
<dbReference type="Gene3D" id="3.90.320.10">
    <property type="match status" value="1"/>
</dbReference>
<dbReference type="InterPro" id="IPR019292">
    <property type="entry name" value="McrC"/>
</dbReference>
<protein>
    <submittedName>
        <fullName evidence="4">McrC family protein</fullName>
    </submittedName>
</protein>
<dbReference type="Pfam" id="PF10117">
    <property type="entry name" value="McrBC"/>
    <property type="match status" value="1"/>
</dbReference>
<dbReference type="Proteomes" id="UP001208029">
    <property type="component" value="Unassembled WGS sequence"/>
</dbReference>
<reference evidence="4" key="1">
    <citation type="journal article" date="2022" name="Med Res Arch">
        <title>Genomic identification of streptococcal strains and relation to clinical characteristics. A substudy to The Partial Oral Treatment of Endocarditis (POET) Trial.</title>
        <authorList>
            <person name="Christensen J."/>
            <person name="Jensen C."/>
            <person name="Dargis R."/>
            <person name="Nielsen X."/>
            <person name="Pries- Heje M."/>
            <person name="Wiingaard C."/>
            <person name="Ihlemann N."/>
            <person name="Gill S."/>
            <person name="Bruun N."/>
            <person name="Elming H."/>
            <person name="Povlsen J."/>
            <person name="Madsen T."/>
            <person name="Jensen K."/>
            <person name="Fuursted K."/>
            <person name="Ostergaard L."/>
            <person name="Christiansen U."/>
            <person name="Rosenvinge F."/>
            <person name="Helweg-Larsen J."/>
            <person name="Fosbol E."/>
            <person name="Kober L."/>
            <person name="Torp-Pedersen C."/>
            <person name="Tonder N."/>
            <person name="Moser C."/>
            <person name="Iversen K."/>
            <person name="Bundgaard H."/>
        </authorList>
    </citation>
    <scope>NUCLEOTIDE SEQUENCE</scope>
    <source>
        <strain evidence="4">K13014465</strain>
    </source>
</reference>
<evidence type="ECO:0000256" key="1">
    <source>
        <dbReference type="ARBA" id="ARBA00022741"/>
    </source>
</evidence>
<keyword evidence="1" id="KW-0547">Nucleotide-binding</keyword>
<dbReference type="InterPro" id="IPR011604">
    <property type="entry name" value="PDDEXK-like_dom_sf"/>
</dbReference>
<gene>
    <name evidence="4" type="ORF">MK546_09870</name>
</gene>
<dbReference type="GO" id="GO:0005524">
    <property type="term" value="F:ATP binding"/>
    <property type="evidence" value="ECO:0007669"/>
    <property type="project" value="UniProtKB-KW"/>
</dbReference>
<sequence length="440" mass="51647">MNPQILTVREFQGIKKEDLGERNFTLLEEFIEENSGDDVEERLSDFLRISSHKGVKVIKPRNYVGVINIDNKVQIEILPKIDIGDEHELRKLFLKILSSLKEFKGKSFKNAQLNDSKLPIYEVFIQMYLNEVQELLKKGLKSDYITLEGNLPFFKGKLLVNQHIKQNIVRKDRFYMAYDEFHINRPENRLIKTTLLKLNKISSNGKNQLLAKRLLAEFEMVNQSTNIDKDFSLVKKDRNIQFYQNLIHWSEVFLKNKSFSTFKGTQSVGALLFPMEKIFEAYIAKQLKTKYSEWKVETQKRSKYLFDIPKKFGLKPDIIMSKQGKDRTKLDNNKSIVLDTKWKKLISDSSKNYGISQSDMYQMYAYAYKYDVENVILIYPKHKEVQLASFPSYIQEGHKNEHIKKIVVKVFLYDLSNEEKSIKEFGNLIKSSSKSHAKQE</sequence>
<dbReference type="EMBL" id="JAKUYZ010000017">
    <property type="protein sequence ID" value="MCY7222380.1"/>
    <property type="molecule type" value="Genomic_DNA"/>
</dbReference>
<evidence type="ECO:0000256" key="3">
    <source>
        <dbReference type="ARBA" id="ARBA00022840"/>
    </source>
</evidence>
<evidence type="ECO:0000313" key="5">
    <source>
        <dbReference type="Proteomes" id="UP001208029"/>
    </source>
</evidence>
<accession>A0AAW5WQ82</accession>
<proteinExistence type="predicted"/>
<dbReference type="PANTHER" id="PTHR38733:SF1">
    <property type="entry name" value="TYPE IV METHYL-DIRECTED RESTRICTION ENZYME ECOKMCRBC"/>
    <property type="match status" value="1"/>
</dbReference>
<keyword evidence="2" id="KW-0378">Hydrolase</keyword>
<evidence type="ECO:0000313" key="4">
    <source>
        <dbReference type="EMBL" id="MCY7222380.1"/>
    </source>
</evidence>
<comment type="caution">
    <text evidence="4">The sequence shown here is derived from an EMBL/GenBank/DDBJ whole genome shotgun (WGS) entry which is preliminary data.</text>
</comment>
<dbReference type="PANTHER" id="PTHR38733">
    <property type="entry name" value="PROTEIN MCRC"/>
    <property type="match status" value="1"/>
</dbReference>
<keyword evidence="3" id="KW-0067">ATP-binding</keyword>
<name>A0AAW5WQ82_STRCR</name>
<reference evidence="4" key="2">
    <citation type="submission" date="2022-02" db="EMBL/GenBank/DDBJ databases">
        <authorList>
            <person name="Christensen J.J.E."/>
            <person name="Jensen C.S."/>
            <person name="Nielsen X.C."/>
            <person name="Dargis R."/>
        </authorList>
    </citation>
    <scope>NUCLEOTIDE SEQUENCE</scope>
    <source>
        <strain evidence="4">K13014465</strain>
    </source>
</reference>
<evidence type="ECO:0000256" key="2">
    <source>
        <dbReference type="ARBA" id="ARBA00022806"/>
    </source>
</evidence>
<organism evidence="4 5">
    <name type="scientific">Streptococcus cristatus</name>
    <dbReference type="NCBI Taxonomy" id="45634"/>
    <lineage>
        <taxon>Bacteria</taxon>
        <taxon>Bacillati</taxon>
        <taxon>Bacillota</taxon>
        <taxon>Bacilli</taxon>
        <taxon>Lactobacillales</taxon>
        <taxon>Streptococcaceae</taxon>
        <taxon>Streptococcus</taxon>
    </lineage>
</organism>
<dbReference type="GO" id="GO:0004386">
    <property type="term" value="F:helicase activity"/>
    <property type="evidence" value="ECO:0007669"/>
    <property type="project" value="UniProtKB-KW"/>
</dbReference>
<dbReference type="RefSeq" id="WP_268731893.1">
    <property type="nucleotide sequence ID" value="NZ_JAKUYZ010000017.1"/>
</dbReference>
<keyword evidence="2" id="KW-0347">Helicase</keyword>